<evidence type="ECO:0000313" key="3">
    <source>
        <dbReference type="Proteomes" id="UP001221898"/>
    </source>
</evidence>
<dbReference type="PANTHER" id="PTHR15131">
    <property type="entry name" value="SMALL NUCLEAR RNA ACTIVATING COMPLEX, POLYPEPTIDE 1"/>
    <property type="match status" value="1"/>
</dbReference>
<evidence type="ECO:0000313" key="2">
    <source>
        <dbReference type="EMBL" id="KAJ8410359.1"/>
    </source>
</evidence>
<feature type="region of interest" description="Disordered" evidence="1">
    <location>
        <begin position="232"/>
        <end position="254"/>
    </location>
</feature>
<gene>
    <name evidence="2" type="ORF">AAFF_G00203400</name>
</gene>
<proteinExistence type="predicted"/>
<evidence type="ECO:0000256" key="1">
    <source>
        <dbReference type="SAM" id="MobiDB-lite"/>
    </source>
</evidence>
<sequence>MDYFVGPLKEDFEELLGRFHHVDSVRYEDFSTIWRSMDFSSIFYGAMAGCDVRVFSCLAMTTAFYYFLPPYSFQVRVGGLYLLYGLYHTQLATPREKVRVALKDWENICKFQQEALSSQHYDVVYILKKLINQKAFYFAAMPKQLRFRVKRKPLRHTVCEEFRDRTSRVQDLISNETLQEMEHVQKHYEGLKTAISAAASQQNSALLLSQKDLVPRLRSCVLEYHRWQEAKEVGKKKDAGGAGDAEAAEAGSPTVECSQRAQLLASIKSKSYGQAIEASKSRRHRQVEIDTSGSGTDHRPDTQCRKRKKTTFCFRSRMKIKTLNKPVDVKQEDDREYTHQWCLSVVEAHPAKRRKWRERFKW</sequence>
<reference evidence="2" key="1">
    <citation type="journal article" date="2023" name="Science">
        <title>Genome structures resolve the early diversification of teleost fishes.</title>
        <authorList>
            <person name="Parey E."/>
            <person name="Louis A."/>
            <person name="Montfort J."/>
            <person name="Bouchez O."/>
            <person name="Roques C."/>
            <person name="Iampietro C."/>
            <person name="Lluch J."/>
            <person name="Castinel A."/>
            <person name="Donnadieu C."/>
            <person name="Desvignes T."/>
            <person name="Floi Bucao C."/>
            <person name="Jouanno E."/>
            <person name="Wen M."/>
            <person name="Mejri S."/>
            <person name="Dirks R."/>
            <person name="Jansen H."/>
            <person name="Henkel C."/>
            <person name="Chen W.J."/>
            <person name="Zahm M."/>
            <person name="Cabau C."/>
            <person name="Klopp C."/>
            <person name="Thompson A.W."/>
            <person name="Robinson-Rechavi M."/>
            <person name="Braasch I."/>
            <person name="Lecointre G."/>
            <person name="Bobe J."/>
            <person name="Postlethwait J.H."/>
            <person name="Berthelot C."/>
            <person name="Roest Crollius H."/>
            <person name="Guiguen Y."/>
        </authorList>
    </citation>
    <scope>NUCLEOTIDE SEQUENCE</scope>
    <source>
        <strain evidence="2">NC1722</strain>
    </source>
</reference>
<evidence type="ECO:0008006" key="4">
    <source>
        <dbReference type="Google" id="ProtNLM"/>
    </source>
</evidence>
<dbReference type="InterPro" id="IPR019188">
    <property type="entry name" value="SNAPC1"/>
</dbReference>
<accession>A0AAD7SX23</accession>
<dbReference type="Pfam" id="PF09808">
    <property type="entry name" value="SNAPC1"/>
    <property type="match status" value="1"/>
</dbReference>
<dbReference type="EMBL" id="JAINUG010000027">
    <property type="protein sequence ID" value="KAJ8410359.1"/>
    <property type="molecule type" value="Genomic_DNA"/>
</dbReference>
<dbReference type="AlphaFoldDB" id="A0AAD7SX23"/>
<dbReference type="GO" id="GO:0019185">
    <property type="term" value="C:snRNA-activating protein complex"/>
    <property type="evidence" value="ECO:0007669"/>
    <property type="project" value="TreeGrafter"/>
</dbReference>
<feature type="region of interest" description="Disordered" evidence="1">
    <location>
        <begin position="275"/>
        <end position="303"/>
    </location>
</feature>
<dbReference type="Proteomes" id="UP001221898">
    <property type="component" value="Unassembled WGS sequence"/>
</dbReference>
<name>A0AAD7SX23_9TELE</name>
<protein>
    <recommendedName>
        <fullName evidence="4">snRNA-activating protein complex subunit 1-like</fullName>
    </recommendedName>
</protein>
<dbReference type="GO" id="GO:0043565">
    <property type="term" value="F:sequence-specific DNA binding"/>
    <property type="evidence" value="ECO:0007669"/>
    <property type="project" value="TreeGrafter"/>
</dbReference>
<dbReference type="PANTHER" id="PTHR15131:SF3">
    <property type="entry name" value="SNRNA-ACTIVATING PROTEIN COMPLEX SUBUNIT 1"/>
    <property type="match status" value="1"/>
</dbReference>
<dbReference type="GO" id="GO:0042795">
    <property type="term" value="P:snRNA transcription by RNA polymerase II"/>
    <property type="evidence" value="ECO:0007669"/>
    <property type="project" value="TreeGrafter"/>
</dbReference>
<comment type="caution">
    <text evidence="2">The sequence shown here is derived from an EMBL/GenBank/DDBJ whole genome shotgun (WGS) entry which is preliminary data.</text>
</comment>
<organism evidence="2 3">
    <name type="scientific">Aldrovandia affinis</name>
    <dbReference type="NCBI Taxonomy" id="143900"/>
    <lineage>
        <taxon>Eukaryota</taxon>
        <taxon>Metazoa</taxon>
        <taxon>Chordata</taxon>
        <taxon>Craniata</taxon>
        <taxon>Vertebrata</taxon>
        <taxon>Euteleostomi</taxon>
        <taxon>Actinopterygii</taxon>
        <taxon>Neopterygii</taxon>
        <taxon>Teleostei</taxon>
        <taxon>Notacanthiformes</taxon>
        <taxon>Halosauridae</taxon>
        <taxon>Aldrovandia</taxon>
    </lineage>
</organism>
<keyword evidence="3" id="KW-1185">Reference proteome</keyword>
<dbReference type="GO" id="GO:0042796">
    <property type="term" value="P:snRNA transcription by RNA polymerase III"/>
    <property type="evidence" value="ECO:0007669"/>
    <property type="project" value="TreeGrafter"/>
</dbReference>